<proteinExistence type="predicted"/>
<dbReference type="AlphaFoldDB" id="A0A914KKV5"/>
<evidence type="ECO:0000313" key="4">
    <source>
        <dbReference type="WBParaSite" id="Minc3s00020g01307"/>
    </source>
</evidence>
<dbReference type="SUPFAM" id="SSF101690">
    <property type="entry name" value="PAZ domain"/>
    <property type="match status" value="1"/>
</dbReference>
<name>A0A914KKV5_MELIC</name>
<evidence type="ECO:0000259" key="2">
    <source>
        <dbReference type="PROSITE" id="PS50822"/>
    </source>
</evidence>
<protein>
    <submittedName>
        <fullName evidence="4">Piwi domain-containing protein</fullName>
    </submittedName>
</protein>
<dbReference type="PROSITE" id="PS50821">
    <property type="entry name" value="PAZ"/>
    <property type="match status" value="1"/>
</dbReference>
<dbReference type="PANTHER" id="PTHR22891">
    <property type="entry name" value="EUKARYOTIC TRANSLATION INITIATION FACTOR 2C"/>
    <property type="match status" value="1"/>
</dbReference>
<organism evidence="3 4">
    <name type="scientific">Meloidogyne incognita</name>
    <name type="common">Southern root-knot nematode worm</name>
    <name type="synonym">Oxyuris incognita</name>
    <dbReference type="NCBI Taxonomy" id="6306"/>
    <lineage>
        <taxon>Eukaryota</taxon>
        <taxon>Metazoa</taxon>
        <taxon>Ecdysozoa</taxon>
        <taxon>Nematoda</taxon>
        <taxon>Chromadorea</taxon>
        <taxon>Rhabditida</taxon>
        <taxon>Tylenchina</taxon>
        <taxon>Tylenchomorpha</taxon>
        <taxon>Tylenchoidea</taxon>
        <taxon>Meloidogynidae</taxon>
        <taxon>Meloidogyninae</taxon>
        <taxon>Meloidogyne</taxon>
        <taxon>Meloidogyne incognita group</taxon>
    </lineage>
</organism>
<reference evidence="4" key="1">
    <citation type="submission" date="2022-11" db="UniProtKB">
        <authorList>
            <consortium name="WormBaseParasite"/>
        </authorList>
    </citation>
    <scope>IDENTIFICATION</scope>
</reference>
<dbReference type="InterPro" id="IPR036397">
    <property type="entry name" value="RNaseH_sf"/>
</dbReference>
<dbReference type="WBParaSite" id="Minc3s00020g01307">
    <property type="protein sequence ID" value="Minc3s00020g01307"/>
    <property type="gene ID" value="Minc3s00020g01307"/>
</dbReference>
<feature type="domain" description="PAZ" evidence="1">
    <location>
        <begin position="249"/>
        <end position="353"/>
    </location>
</feature>
<dbReference type="GO" id="GO:0003723">
    <property type="term" value="F:RNA binding"/>
    <property type="evidence" value="ECO:0007669"/>
    <property type="project" value="InterPro"/>
</dbReference>
<evidence type="ECO:0000313" key="3">
    <source>
        <dbReference type="Proteomes" id="UP000887563"/>
    </source>
</evidence>
<feature type="domain" description="Piwi" evidence="2">
    <location>
        <begin position="558"/>
        <end position="897"/>
    </location>
</feature>
<dbReference type="SUPFAM" id="SSF53098">
    <property type="entry name" value="Ribonuclease H-like"/>
    <property type="match status" value="1"/>
</dbReference>
<dbReference type="Gene3D" id="2.170.260.10">
    <property type="entry name" value="paz domain"/>
    <property type="match status" value="1"/>
</dbReference>
<dbReference type="Pfam" id="PF02170">
    <property type="entry name" value="PAZ"/>
    <property type="match status" value="1"/>
</dbReference>
<dbReference type="CDD" id="cd02846">
    <property type="entry name" value="PAZ_argonaute_like"/>
    <property type="match status" value="1"/>
</dbReference>
<evidence type="ECO:0000259" key="1">
    <source>
        <dbReference type="PROSITE" id="PS50821"/>
    </source>
</evidence>
<dbReference type="InterPro" id="IPR003165">
    <property type="entry name" value="Piwi"/>
</dbReference>
<dbReference type="PROSITE" id="PS50822">
    <property type="entry name" value="PIWI"/>
    <property type="match status" value="1"/>
</dbReference>
<dbReference type="InterPro" id="IPR012337">
    <property type="entry name" value="RNaseH-like_sf"/>
</dbReference>
<accession>A0A914KKV5</accession>
<dbReference type="Gene3D" id="3.30.420.10">
    <property type="entry name" value="Ribonuclease H-like superfamily/Ribonuclease H"/>
    <property type="match status" value="1"/>
</dbReference>
<keyword evidence="3" id="KW-1185">Reference proteome</keyword>
<dbReference type="SMART" id="SM00950">
    <property type="entry name" value="Piwi"/>
    <property type="match status" value="1"/>
</dbReference>
<dbReference type="Proteomes" id="UP000887563">
    <property type="component" value="Unplaced"/>
</dbReference>
<dbReference type="Gene3D" id="3.40.50.2300">
    <property type="match status" value="1"/>
</dbReference>
<dbReference type="InterPro" id="IPR036085">
    <property type="entry name" value="PAZ_dom_sf"/>
</dbReference>
<dbReference type="Pfam" id="PF02171">
    <property type="entry name" value="Piwi"/>
    <property type="match status" value="1"/>
</dbReference>
<sequence>MSSTSNLRASNVSTDNISSKPGLSSIFLIDVDQGKKAYRYDVEIMASDNPNKGWSLTKGSVDLNRRISSELVGIYVKKNSLLSPPNAYVYDGRSIFYSSAELQKCDAVSISYSEVSKLIQQTFDRKTKFNVILKPCQTDNRVLDLSDLSQYEGNTSLIQEDRSLRTFLELAIAQKTLESDKFISLGSGRLFKRIPDGCPYFRANHITFHSGICKGVRIVKGNNNGKVQAAVVLDAKVSAFLTSQTVEKTINDFMRYCNNQSDGMEKLFNFLRGVKVQCAYNRSRIFSIGGFGDKPLCEEKFERTIDGEICLVSLIDYFNDTKNIRLNNLQFPGVHPAGKPNEKFPVEQLIILEGQKIPQEKQSPDLVDILLRRNSIAPSERHHNIRQSGNELDLWNGKNNVLSAFSIKVQSESNDTNIDVRPLPHLLYRNNREVAPSDDKGDWSRNSGNFLVPASFPQEWLVLFDSRYRELIEDFIKRLREKCFEKGMNFGNARMFPVAQNLFDSQTAMPIATEWRNAFGHCAQEKIPFILMIDSKANDSHGLLKLFEVYRRSKSTKLITQQITTETVENILVKGHRQTLENIVNKLNVKFGGLNYQPILAQPQLPGLKKFEQRFDLSSGNILVIGYDVSHPTYKLHELKKPRLNEPDLEMKMEEDEFTLTSVEPSVVGICANMAENPHSFIGDYFYQTSRKEAVDLNDLKQRSRWILASLEHNRPKQKLPQYVFILRDGLSEGQYEMAYRSELTAIKSGFELHNPKYMPKFVLVIGSKRHFKKFFAVGNDVDKAENMPPGSIIQEKVVRPDVFEFYLQSHFPIKGTGKPVEYAVLTNEINFNCTVEELKEYAKLLRYKTARQDHLEELMFKRSLYSFLMALSFNHQIVSRPISLPEPVFQADELAKRGHANYLALKRFFPNEVPYTNEQHCGHRLADNAQLTRLLSYWGDGQLILKNRFNA</sequence>
<dbReference type="InterPro" id="IPR003100">
    <property type="entry name" value="PAZ_dom"/>
</dbReference>